<gene>
    <name evidence="1" type="ORF">SDC9_180274</name>
</gene>
<protein>
    <submittedName>
        <fullName evidence="1">Uncharacterized protein</fullName>
    </submittedName>
</protein>
<proteinExistence type="predicted"/>
<name>A0A645H945_9ZZZZ</name>
<organism evidence="1">
    <name type="scientific">bioreactor metagenome</name>
    <dbReference type="NCBI Taxonomy" id="1076179"/>
    <lineage>
        <taxon>unclassified sequences</taxon>
        <taxon>metagenomes</taxon>
        <taxon>ecological metagenomes</taxon>
    </lineage>
</organism>
<dbReference type="AlphaFoldDB" id="A0A645H945"/>
<accession>A0A645H945</accession>
<reference evidence="1" key="1">
    <citation type="submission" date="2019-08" db="EMBL/GenBank/DDBJ databases">
        <authorList>
            <person name="Kucharzyk K."/>
            <person name="Murdoch R.W."/>
            <person name="Higgins S."/>
            <person name="Loffler F."/>
        </authorList>
    </citation>
    <scope>NUCLEOTIDE SEQUENCE</scope>
</reference>
<sequence>MQLFAAPQHHKARHRHIALFQQVNGDQHRHQAVPGKKAKNNSAFGQLIGNRVQQNAKLRHLPQTARQLAVKQVCQAGNANHHGGKREVTRVLRMQVQPHKHRDQQQAKIAQQVRDGEKLPPRRPLHHRVLLPPGPKAGQPCYGAGQGCLPQWFMVR</sequence>
<dbReference type="EMBL" id="VSSQ01084986">
    <property type="protein sequence ID" value="MPN32794.1"/>
    <property type="molecule type" value="Genomic_DNA"/>
</dbReference>
<evidence type="ECO:0000313" key="1">
    <source>
        <dbReference type="EMBL" id="MPN32794.1"/>
    </source>
</evidence>
<comment type="caution">
    <text evidence="1">The sequence shown here is derived from an EMBL/GenBank/DDBJ whole genome shotgun (WGS) entry which is preliminary data.</text>
</comment>